<evidence type="ECO:0000313" key="4">
    <source>
        <dbReference type="Proteomes" id="UP000054937"/>
    </source>
</evidence>
<keyword evidence="2" id="KW-1133">Transmembrane helix</keyword>
<evidence type="ECO:0000256" key="1">
    <source>
        <dbReference type="SAM" id="MobiDB-lite"/>
    </source>
</evidence>
<feature type="transmembrane region" description="Helical" evidence="2">
    <location>
        <begin position="97"/>
        <end position="120"/>
    </location>
</feature>
<dbReference type="EMBL" id="LDAU01000092">
    <property type="protein sequence ID" value="KRX06768.1"/>
    <property type="molecule type" value="Genomic_DNA"/>
</dbReference>
<dbReference type="Gene3D" id="1.20.5.110">
    <property type="match status" value="1"/>
</dbReference>
<protein>
    <submittedName>
        <fullName evidence="3">Uncharacterized protein</fullName>
    </submittedName>
</protein>
<keyword evidence="2" id="KW-0812">Transmembrane</keyword>
<evidence type="ECO:0000256" key="2">
    <source>
        <dbReference type="SAM" id="Phobius"/>
    </source>
</evidence>
<keyword evidence="2" id="KW-0472">Membrane</keyword>
<feature type="compositionally biased region" description="Low complexity" evidence="1">
    <location>
        <begin position="10"/>
        <end position="19"/>
    </location>
</feature>
<keyword evidence="4" id="KW-1185">Reference proteome</keyword>
<gene>
    <name evidence="3" type="ORF">PPERSA_09170</name>
</gene>
<accession>A0A0V0QXL4</accession>
<feature type="region of interest" description="Disordered" evidence="1">
    <location>
        <begin position="1"/>
        <end position="20"/>
    </location>
</feature>
<dbReference type="Proteomes" id="UP000054937">
    <property type="component" value="Unassembled WGS sequence"/>
</dbReference>
<organism evidence="3 4">
    <name type="scientific">Pseudocohnilembus persalinus</name>
    <name type="common">Ciliate</name>
    <dbReference type="NCBI Taxonomy" id="266149"/>
    <lineage>
        <taxon>Eukaryota</taxon>
        <taxon>Sar</taxon>
        <taxon>Alveolata</taxon>
        <taxon>Ciliophora</taxon>
        <taxon>Intramacronucleata</taxon>
        <taxon>Oligohymenophorea</taxon>
        <taxon>Scuticociliatia</taxon>
        <taxon>Philasterida</taxon>
        <taxon>Pseudocohnilembidae</taxon>
        <taxon>Pseudocohnilembus</taxon>
    </lineage>
</organism>
<evidence type="ECO:0000313" key="3">
    <source>
        <dbReference type="EMBL" id="KRX06768.1"/>
    </source>
</evidence>
<name>A0A0V0QXL4_PSEPJ</name>
<sequence length="124" mass="13982">MSYNVSAKQNNSINKNNSNDGLTAQLLNNGQKTVGQNDQMDRINQIGEEALATGENTLQNLKVQRGQIQDGIQTNKQIKNQIDKADRTTREMRNRELYIKLALWICAILLLIADVVMLIVKLTK</sequence>
<dbReference type="AlphaFoldDB" id="A0A0V0QXL4"/>
<comment type="caution">
    <text evidence="3">The sequence shown here is derived from an EMBL/GenBank/DDBJ whole genome shotgun (WGS) entry which is preliminary data.</text>
</comment>
<dbReference type="SUPFAM" id="SSF58038">
    <property type="entry name" value="SNARE fusion complex"/>
    <property type="match status" value="1"/>
</dbReference>
<proteinExistence type="predicted"/>
<reference evidence="3 4" key="1">
    <citation type="journal article" date="2015" name="Sci. Rep.">
        <title>Genome of the facultative scuticociliatosis pathogen Pseudocohnilembus persalinus provides insight into its virulence through horizontal gene transfer.</title>
        <authorList>
            <person name="Xiong J."/>
            <person name="Wang G."/>
            <person name="Cheng J."/>
            <person name="Tian M."/>
            <person name="Pan X."/>
            <person name="Warren A."/>
            <person name="Jiang C."/>
            <person name="Yuan D."/>
            <person name="Miao W."/>
        </authorList>
    </citation>
    <scope>NUCLEOTIDE SEQUENCE [LARGE SCALE GENOMIC DNA]</scope>
    <source>
        <strain evidence="3">36N120E</strain>
    </source>
</reference>
<dbReference type="InParanoid" id="A0A0V0QXL4"/>